<accession>A0A226XC69</accession>
<reference evidence="2" key="1">
    <citation type="submission" date="2017-01" db="EMBL/GenBank/DDBJ databases">
        <title>Genome Analysis of Deinococcus marmoris KOPRI26562.</title>
        <authorList>
            <person name="Kim J.H."/>
            <person name="Oh H.-M."/>
        </authorList>
    </citation>
    <scope>NUCLEOTIDE SEQUENCE [LARGE SCALE GENOMIC DNA]</scope>
    <source>
        <strain evidence="2">PAMC 26633</strain>
    </source>
</reference>
<comment type="caution">
    <text evidence="1">The sequence shown here is derived from an EMBL/GenBank/DDBJ whole genome shotgun (WGS) entry which is preliminary data.</text>
</comment>
<dbReference type="EMBL" id="MTHB01000014">
    <property type="protein sequence ID" value="OXC80448.1"/>
    <property type="molecule type" value="Genomic_DNA"/>
</dbReference>
<organism evidence="1 2">
    <name type="scientific">Caballeronia sordidicola</name>
    <name type="common">Burkholderia sordidicola</name>
    <dbReference type="NCBI Taxonomy" id="196367"/>
    <lineage>
        <taxon>Bacteria</taxon>
        <taxon>Pseudomonadati</taxon>
        <taxon>Pseudomonadota</taxon>
        <taxon>Betaproteobacteria</taxon>
        <taxon>Burkholderiales</taxon>
        <taxon>Burkholderiaceae</taxon>
        <taxon>Caballeronia</taxon>
    </lineage>
</organism>
<dbReference type="Proteomes" id="UP000214720">
    <property type="component" value="Unassembled WGS sequence"/>
</dbReference>
<gene>
    <name evidence="1" type="ORF">BSU04_01530</name>
</gene>
<evidence type="ECO:0000313" key="2">
    <source>
        <dbReference type="Proteomes" id="UP000214720"/>
    </source>
</evidence>
<name>A0A226XC69_CABSO</name>
<sequence>MFLQPQKIDRIRTAYQLPNRSSAILRKNVRYVMGLTL</sequence>
<dbReference type="AlphaFoldDB" id="A0A226XC69"/>
<proteinExistence type="predicted"/>
<protein>
    <submittedName>
        <fullName evidence="1">Uncharacterized protein</fullName>
    </submittedName>
</protein>
<evidence type="ECO:0000313" key="1">
    <source>
        <dbReference type="EMBL" id="OXC80448.1"/>
    </source>
</evidence>